<feature type="region of interest" description="Disordered" evidence="1">
    <location>
        <begin position="21"/>
        <end position="44"/>
    </location>
</feature>
<dbReference type="EMBL" id="JAVRRG010000198">
    <property type="protein sequence ID" value="KAK5077807.1"/>
    <property type="molecule type" value="Genomic_DNA"/>
</dbReference>
<keyword evidence="3" id="KW-1185">Reference proteome</keyword>
<comment type="caution">
    <text evidence="2">The sequence shown here is derived from an EMBL/GenBank/DDBJ whole genome shotgun (WGS) entry which is preliminary data.</text>
</comment>
<reference evidence="2 3" key="1">
    <citation type="submission" date="2023-08" db="EMBL/GenBank/DDBJ databases">
        <title>Black Yeasts Isolated from many extreme environments.</title>
        <authorList>
            <person name="Coleine C."/>
            <person name="Stajich J.E."/>
            <person name="Selbmann L."/>
        </authorList>
    </citation>
    <scope>NUCLEOTIDE SEQUENCE [LARGE SCALE GENOMIC DNA]</scope>
    <source>
        <strain evidence="2 3">CCFEE 5885</strain>
    </source>
</reference>
<dbReference type="Proteomes" id="UP001345013">
    <property type="component" value="Unassembled WGS sequence"/>
</dbReference>
<feature type="region of interest" description="Disordered" evidence="1">
    <location>
        <begin position="347"/>
        <end position="374"/>
    </location>
</feature>
<protein>
    <submittedName>
        <fullName evidence="2">Chromosome loss-related protein</fullName>
    </submittedName>
</protein>
<accession>A0ABR0JY61</accession>
<sequence>MTYTCSLRALERVRVQEAYLGKSTSNRRKSNIQSTSKPGLNGEHINNTSYDQSMMPPAVAKSLSRLSRQKLVDICEAWSKSSKCDTYLSSNRNRFDLEEEDYLHEPAQSRQELKAVYGGLREDNPNVAHLSKRDIIDRILDGDWRRGLSYDQLASIDFAHLEENDAALRWTALKLVPMSSDSEEHARRPSKRRKFEHTASADVVPRYPETTAAIFVQNLKQHISPLVKAHYHVHRIAALRLSVVRLYITPNAPFAPLSTNVPRQGKAGTDSARTMFIALPDSCPYVYVSVSGSTSPKASTKVDVAATKRVILEAIPKALSRPQQRWSLETTRLIAKSLQAMTLLRGNGKVGSTGGTVSQLSQPKPKADEESDTAGLNSHLSVQHQNLVEQRFGTMEGPSHAKLDRVQVRIENLLLASNHKSMKRKQVESNTTEHDSTPLTITLSGSDVFAGLKQFSLLHPDYVDVKRLPVLFTGEQSTTTLAL</sequence>
<feature type="compositionally biased region" description="Polar residues" evidence="1">
    <location>
        <begin position="31"/>
        <end position="44"/>
    </location>
</feature>
<evidence type="ECO:0000313" key="3">
    <source>
        <dbReference type="Proteomes" id="UP001345013"/>
    </source>
</evidence>
<evidence type="ECO:0000256" key="1">
    <source>
        <dbReference type="SAM" id="MobiDB-lite"/>
    </source>
</evidence>
<name>A0ABR0JY61_9EURO</name>
<evidence type="ECO:0000313" key="2">
    <source>
        <dbReference type="EMBL" id="KAK5077807.1"/>
    </source>
</evidence>
<organism evidence="2 3">
    <name type="scientific">Lithohypha guttulata</name>
    <dbReference type="NCBI Taxonomy" id="1690604"/>
    <lineage>
        <taxon>Eukaryota</taxon>
        <taxon>Fungi</taxon>
        <taxon>Dikarya</taxon>
        <taxon>Ascomycota</taxon>
        <taxon>Pezizomycotina</taxon>
        <taxon>Eurotiomycetes</taxon>
        <taxon>Chaetothyriomycetidae</taxon>
        <taxon>Chaetothyriales</taxon>
        <taxon>Trichomeriaceae</taxon>
        <taxon>Lithohypha</taxon>
    </lineage>
</organism>
<proteinExistence type="predicted"/>
<dbReference type="Pfam" id="PF05238">
    <property type="entry name" value="CENP-N"/>
    <property type="match status" value="2"/>
</dbReference>
<gene>
    <name evidence="2" type="primary">CHL4</name>
    <name evidence="2" type="ORF">LTR24_009296</name>
</gene>
<dbReference type="InterPro" id="IPR007902">
    <property type="entry name" value="Chl4/mis15/CENP-N"/>
</dbReference>
<dbReference type="Gene3D" id="3.10.20.720">
    <property type="match status" value="1"/>
</dbReference>